<dbReference type="PROSITE" id="PS00061">
    <property type="entry name" value="ADH_SHORT"/>
    <property type="match status" value="1"/>
</dbReference>
<sequence length="262" mass="27816">MKPRAMKPSDGIAWVTGGSSGIGEALARRLAGEGWTVVISARSAGKLEDIAKAYTGRGRIIAHAVDLTDGQGVEDAVTAIEEAHGAIALAVLNAGIYLSVNAENPSFEDYKKTFDVNLSGTAACLCALTPRMSDRRSGQIAIVSSATAFGGMPTSSAYGASKAALVNMAGCLRIELHRYGVLCQVITPGFVETPAQDDNAFPKPFMVSAETAAKRIASGLKSKRFEITFPRRFTWALKGIYALPYSWSLGLVRKQTGWDKPV</sequence>
<gene>
    <name evidence="4" type="ORF">GCM10007420_05670</name>
</gene>
<dbReference type="PANTHER" id="PTHR44196:SF1">
    <property type="entry name" value="DEHYDROGENASE_REDUCTASE SDR FAMILY MEMBER 7B"/>
    <property type="match status" value="1"/>
</dbReference>
<evidence type="ECO:0000313" key="5">
    <source>
        <dbReference type="Proteomes" id="UP000648722"/>
    </source>
</evidence>
<comment type="similarity">
    <text evidence="1">Belongs to the short-chain dehydrogenases/reductases (SDR) family.</text>
</comment>
<dbReference type="SUPFAM" id="SSF51735">
    <property type="entry name" value="NAD(P)-binding Rossmann-fold domains"/>
    <property type="match status" value="1"/>
</dbReference>
<accession>A0ABQ1XH25</accession>
<dbReference type="PANTHER" id="PTHR44196">
    <property type="entry name" value="DEHYDROGENASE/REDUCTASE SDR FAMILY MEMBER 7B"/>
    <property type="match status" value="1"/>
</dbReference>
<name>A0ABQ1XH25_9PROT</name>
<evidence type="ECO:0000313" key="4">
    <source>
        <dbReference type="EMBL" id="GGG93061.1"/>
    </source>
</evidence>
<dbReference type="SMART" id="SM00822">
    <property type="entry name" value="PKS_KR"/>
    <property type="match status" value="1"/>
</dbReference>
<keyword evidence="5" id="KW-1185">Reference proteome</keyword>
<evidence type="ECO:0000256" key="2">
    <source>
        <dbReference type="ARBA" id="ARBA00023002"/>
    </source>
</evidence>
<dbReference type="InterPro" id="IPR036291">
    <property type="entry name" value="NAD(P)-bd_dom_sf"/>
</dbReference>
<dbReference type="Pfam" id="PF00106">
    <property type="entry name" value="adh_short"/>
    <property type="match status" value="1"/>
</dbReference>
<proteinExistence type="inferred from homology"/>
<evidence type="ECO:0000256" key="1">
    <source>
        <dbReference type="ARBA" id="ARBA00006484"/>
    </source>
</evidence>
<protein>
    <submittedName>
        <fullName evidence="4">Oxidoreductase</fullName>
    </submittedName>
</protein>
<feature type="domain" description="Ketoreductase" evidence="3">
    <location>
        <begin position="11"/>
        <end position="189"/>
    </location>
</feature>
<dbReference type="Gene3D" id="3.40.50.720">
    <property type="entry name" value="NAD(P)-binding Rossmann-like Domain"/>
    <property type="match status" value="1"/>
</dbReference>
<dbReference type="Proteomes" id="UP000648722">
    <property type="component" value="Unassembled WGS sequence"/>
</dbReference>
<comment type="caution">
    <text evidence="4">The sequence shown here is derived from an EMBL/GenBank/DDBJ whole genome shotgun (WGS) entry which is preliminary data.</text>
</comment>
<dbReference type="RefSeq" id="WP_188451042.1">
    <property type="nucleotide sequence ID" value="NZ_BMFS01000002.1"/>
</dbReference>
<dbReference type="InterPro" id="IPR057326">
    <property type="entry name" value="KR_dom"/>
</dbReference>
<dbReference type="InterPro" id="IPR002347">
    <property type="entry name" value="SDR_fam"/>
</dbReference>
<keyword evidence="2" id="KW-0560">Oxidoreductase</keyword>
<organism evidence="4 5">
    <name type="scientific">Glycocaulis albus</name>
    <dbReference type="NCBI Taxonomy" id="1382801"/>
    <lineage>
        <taxon>Bacteria</taxon>
        <taxon>Pseudomonadati</taxon>
        <taxon>Pseudomonadota</taxon>
        <taxon>Alphaproteobacteria</taxon>
        <taxon>Maricaulales</taxon>
        <taxon>Maricaulaceae</taxon>
        <taxon>Glycocaulis</taxon>
    </lineage>
</organism>
<dbReference type="InterPro" id="IPR020904">
    <property type="entry name" value="Sc_DH/Rdtase_CS"/>
</dbReference>
<dbReference type="EMBL" id="BMFS01000002">
    <property type="protein sequence ID" value="GGG93061.1"/>
    <property type="molecule type" value="Genomic_DNA"/>
</dbReference>
<evidence type="ECO:0000259" key="3">
    <source>
        <dbReference type="SMART" id="SM00822"/>
    </source>
</evidence>
<dbReference type="PRINTS" id="PR00081">
    <property type="entry name" value="GDHRDH"/>
</dbReference>
<reference evidence="5" key="1">
    <citation type="journal article" date="2019" name="Int. J. Syst. Evol. Microbiol.">
        <title>The Global Catalogue of Microorganisms (GCM) 10K type strain sequencing project: providing services to taxonomists for standard genome sequencing and annotation.</title>
        <authorList>
            <consortium name="The Broad Institute Genomics Platform"/>
            <consortium name="The Broad Institute Genome Sequencing Center for Infectious Disease"/>
            <person name="Wu L."/>
            <person name="Ma J."/>
        </authorList>
    </citation>
    <scope>NUCLEOTIDE SEQUENCE [LARGE SCALE GENOMIC DNA]</scope>
    <source>
        <strain evidence="5">CGMCC 1.12766</strain>
    </source>
</reference>